<feature type="domain" description="CdaR GGDEF-like" evidence="4">
    <location>
        <begin position="189"/>
        <end position="294"/>
    </location>
</feature>
<evidence type="ECO:0000256" key="1">
    <source>
        <dbReference type="ARBA" id="ARBA00006754"/>
    </source>
</evidence>
<name>A0A7Z0IIE7_9MICO</name>
<dbReference type="Pfam" id="PF17853">
    <property type="entry name" value="GGDEF_2"/>
    <property type="match status" value="1"/>
</dbReference>
<evidence type="ECO:0000259" key="3">
    <source>
        <dbReference type="Pfam" id="PF13556"/>
    </source>
</evidence>
<reference evidence="5 6" key="1">
    <citation type="submission" date="2020-07" db="EMBL/GenBank/DDBJ databases">
        <title>Sequencing the genomes of 1000 actinobacteria strains.</title>
        <authorList>
            <person name="Klenk H.-P."/>
        </authorList>
    </citation>
    <scope>NUCLEOTIDE SEQUENCE [LARGE SCALE GENOMIC DNA]</scope>
    <source>
        <strain evidence="5 6">DSM 26341</strain>
    </source>
</reference>
<evidence type="ECO:0000256" key="2">
    <source>
        <dbReference type="SAM" id="MobiDB-lite"/>
    </source>
</evidence>
<keyword evidence="6" id="KW-1185">Reference proteome</keyword>
<organism evidence="5 6">
    <name type="scientific">Spelaeicoccus albus</name>
    <dbReference type="NCBI Taxonomy" id="1280376"/>
    <lineage>
        <taxon>Bacteria</taxon>
        <taxon>Bacillati</taxon>
        <taxon>Actinomycetota</taxon>
        <taxon>Actinomycetes</taxon>
        <taxon>Micrococcales</taxon>
        <taxon>Brevibacteriaceae</taxon>
        <taxon>Spelaeicoccus</taxon>
    </lineage>
</organism>
<dbReference type="InterPro" id="IPR025736">
    <property type="entry name" value="PucR_C-HTH_dom"/>
</dbReference>
<accession>A0A7Z0IIE7</accession>
<dbReference type="PANTHER" id="PTHR33744">
    <property type="entry name" value="CARBOHYDRATE DIACID REGULATOR"/>
    <property type="match status" value="1"/>
</dbReference>
<evidence type="ECO:0000313" key="5">
    <source>
        <dbReference type="EMBL" id="NYI68287.1"/>
    </source>
</evidence>
<evidence type="ECO:0008006" key="7">
    <source>
        <dbReference type="Google" id="ProtNLM"/>
    </source>
</evidence>
<dbReference type="Gene3D" id="1.10.10.2840">
    <property type="entry name" value="PucR C-terminal helix-turn-helix domain"/>
    <property type="match status" value="1"/>
</dbReference>
<dbReference type="RefSeq" id="WP_179428654.1">
    <property type="nucleotide sequence ID" value="NZ_JACBZP010000001.1"/>
</dbReference>
<protein>
    <recommendedName>
        <fullName evidence="7">PucR family transcriptional regulator</fullName>
    </recommendedName>
</protein>
<dbReference type="Proteomes" id="UP000539111">
    <property type="component" value="Unassembled WGS sequence"/>
</dbReference>
<sequence length="425" mass="45709">MPENTARPKSAKAPGKRSAADSASRGRDTLRHRAATGRRLKAGIGELSTATLQRLDSTLPWYRAMQPADRSWVGLVAQAGITSFVDWYRKPDAPLWVVADIFGTAPRELTRAITLQQTLQLVRVVVEVVEERVPDLGKGDEDQSLREAVLLFSREVAFAAADVYARAAEARGNWDARLEALVVDALVRGESVDALTSRTAALGWRSVGEVAVIVGQAPFRPTPQLTDDLRRSARRVAEDALVGIQENRLIVVLGGAKDFRTAAAALADKFGPSQVVLGPVVPSLAEAGTSAAAAFAGRHAVGGWPGAPRPVSADDLWPERALAGDRVAVRELIDRIYAPLDDAGGSLLDTVTIYLECGNSLEATARELFVHPNTVRYRLRKATDVSGWDPTAARESYVVRTALVLGRLKQQGALSTPSKTSTQGW</sequence>
<dbReference type="InterPro" id="IPR042070">
    <property type="entry name" value="PucR_C-HTH_sf"/>
</dbReference>
<evidence type="ECO:0000313" key="6">
    <source>
        <dbReference type="Proteomes" id="UP000539111"/>
    </source>
</evidence>
<dbReference type="AlphaFoldDB" id="A0A7Z0IIE7"/>
<dbReference type="EMBL" id="JACBZP010000001">
    <property type="protein sequence ID" value="NYI68287.1"/>
    <property type="molecule type" value="Genomic_DNA"/>
</dbReference>
<comment type="caution">
    <text evidence="5">The sequence shown here is derived from an EMBL/GenBank/DDBJ whole genome shotgun (WGS) entry which is preliminary data.</text>
</comment>
<gene>
    <name evidence="5" type="ORF">BJY26_002593</name>
</gene>
<proteinExistence type="inferred from homology"/>
<feature type="region of interest" description="Disordered" evidence="2">
    <location>
        <begin position="1"/>
        <end position="35"/>
    </location>
</feature>
<evidence type="ECO:0000259" key="4">
    <source>
        <dbReference type="Pfam" id="PF17853"/>
    </source>
</evidence>
<dbReference type="InterPro" id="IPR041522">
    <property type="entry name" value="CdaR_GGDEF"/>
</dbReference>
<dbReference type="PANTHER" id="PTHR33744:SF7">
    <property type="entry name" value="PUCR FAMILY TRANSCRIPTIONAL REGULATOR"/>
    <property type="match status" value="1"/>
</dbReference>
<comment type="similarity">
    <text evidence="1">Belongs to the CdaR family.</text>
</comment>
<dbReference type="InterPro" id="IPR051448">
    <property type="entry name" value="CdaR-like_regulators"/>
</dbReference>
<feature type="domain" description="PucR C-terminal helix-turn-helix" evidence="3">
    <location>
        <begin position="347"/>
        <end position="403"/>
    </location>
</feature>
<dbReference type="Pfam" id="PF13556">
    <property type="entry name" value="HTH_30"/>
    <property type="match status" value="1"/>
</dbReference>